<dbReference type="PANTHER" id="PTHR43649">
    <property type="entry name" value="ARABINOSE-BINDING PROTEIN-RELATED"/>
    <property type="match status" value="1"/>
</dbReference>
<dbReference type="SUPFAM" id="SSF53850">
    <property type="entry name" value="Periplasmic binding protein-like II"/>
    <property type="match status" value="1"/>
</dbReference>
<dbReference type="Pfam" id="PF01547">
    <property type="entry name" value="SBP_bac_1"/>
    <property type="match status" value="1"/>
</dbReference>
<dbReference type="PANTHER" id="PTHR43649:SF14">
    <property type="entry name" value="BLR3389 PROTEIN"/>
    <property type="match status" value="1"/>
</dbReference>
<dbReference type="Gene3D" id="3.40.190.10">
    <property type="entry name" value="Periplasmic binding protein-like II"/>
    <property type="match status" value="2"/>
</dbReference>
<gene>
    <name evidence="1" type="ORF">GCM10010911_51030</name>
</gene>
<reference evidence="1" key="1">
    <citation type="journal article" date="2014" name="Int. J. Syst. Evol. Microbiol.">
        <title>Complete genome sequence of Corynebacterium casei LMG S-19264T (=DSM 44701T), isolated from a smear-ripened cheese.</title>
        <authorList>
            <consortium name="US DOE Joint Genome Institute (JGI-PGF)"/>
            <person name="Walter F."/>
            <person name="Albersmeier A."/>
            <person name="Kalinowski J."/>
            <person name="Ruckert C."/>
        </authorList>
    </citation>
    <scope>NUCLEOTIDE SEQUENCE</scope>
    <source>
        <strain evidence="1">CGMCC 1.15178</strain>
    </source>
</reference>
<dbReference type="PROSITE" id="PS51257">
    <property type="entry name" value="PROKAR_LIPOPROTEIN"/>
    <property type="match status" value="1"/>
</dbReference>
<keyword evidence="2" id="KW-1185">Reference proteome</keyword>
<dbReference type="EMBL" id="BMHP01000004">
    <property type="protein sequence ID" value="GGD86366.1"/>
    <property type="molecule type" value="Genomic_DNA"/>
</dbReference>
<dbReference type="RefSeq" id="WP_188996388.1">
    <property type="nucleotide sequence ID" value="NZ_BMHP01000004.1"/>
</dbReference>
<dbReference type="InterPro" id="IPR050490">
    <property type="entry name" value="Bact_solute-bd_prot1"/>
</dbReference>
<proteinExistence type="predicted"/>
<organism evidence="1 2">
    <name type="scientific">Paenibacillus nasutitermitis</name>
    <dbReference type="NCBI Taxonomy" id="1652958"/>
    <lineage>
        <taxon>Bacteria</taxon>
        <taxon>Bacillati</taxon>
        <taxon>Bacillota</taxon>
        <taxon>Bacilli</taxon>
        <taxon>Bacillales</taxon>
        <taxon>Paenibacillaceae</taxon>
        <taxon>Paenibacillus</taxon>
    </lineage>
</organism>
<evidence type="ECO:0000313" key="1">
    <source>
        <dbReference type="EMBL" id="GGD86366.1"/>
    </source>
</evidence>
<sequence>MGKWIMGLAATVLAGGIAGCSGNSDNGGNAGSAGNEAASGKDKSVTLRIAMGSPGEGLIKVWEDIGKQFESQHGNVKVEFNFQDDDTYQTIGLPNLLSGKNAPDLYFEWAGERLKTKVKDGFAADLTEKLKSSGLGDMFEEGTYNGMVIDGKTYMIPTAGDVTNVMFYNKKIFADQGLQPPTTWDEFLALCEKLKTANITPIAAGNKDLWPAGNWIAHLLSRVVGEQAYSEVLQLKQPFNSPDFVTAYGYVKQLWDKGYLNDSVNAIADNEGDMLFFNGKAAMHPIGSWLVPTAVEEAPELELGYFNLPSIASGKGDQNSVIGVLNGMVVNKNSKLLDEAIAFMKLYSSDESSKKLTAAGAVPITKTGIDKTAMHPLSLSLNELMQNAPTLISPPDTGYAIEIANALNMATSQVLGGVKTPEAALEELDKTLAPLKK</sequence>
<dbReference type="CDD" id="cd13585">
    <property type="entry name" value="PBP2_TMBP_like"/>
    <property type="match status" value="1"/>
</dbReference>
<name>A0A916ZBI5_9BACL</name>
<comment type="caution">
    <text evidence="1">The sequence shown here is derived from an EMBL/GenBank/DDBJ whole genome shotgun (WGS) entry which is preliminary data.</text>
</comment>
<dbReference type="AlphaFoldDB" id="A0A916ZBI5"/>
<reference evidence="1" key="2">
    <citation type="submission" date="2020-09" db="EMBL/GenBank/DDBJ databases">
        <authorList>
            <person name="Sun Q."/>
            <person name="Zhou Y."/>
        </authorList>
    </citation>
    <scope>NUCLEOTIDE SEQUENCE</scope>
    <source>
        <strain evidence="1">CGMCC 1.15178</strain>
    </source>
</reference>
<evidence type="ECO:0000313" key="2">
    <source>
        <dbReference type="Proteomes" id="UP000612456"/>
    </source>
</evidence>
<dbReference type="Proteomes" id="UP000612456">
    <property type="component" value="Unassembled WGS sequence"/>
</dbReference>
<protein>
    <submittedName>
        <fullName evidence="1">ABC transporter substrate-binding protein</fullName>
    </submittedName>
</protein>
<dbReference type="InterPro" id="IPR006059">
    <property type="entry name" value="SBP"/>
</dbReference>
<accession>A0A916ZBI5</accession>